<evidence type="ECO:0000313" key="14">
    <source>
        <dbReference type="EMBL" id="PCC39987.1"/>
    </source>
</evidence>
<dbReference type="PROSITE" id="PS51171">
    <property type="entry name" value="PREPHENATE_DEHYDR_3"/>
    <property type="match status" value="1"/>
</dbReference>
<evidence type="ECO:0000256" key="4">
    <source>
        <dbReference type="ARBA" id="ARBA00022605"/>
    </source>
</evidence>
<dbReference type="PANTHER" id="PTHR21022:SF19">
    <property type="entry name" value="PREPHENATE DEHYDRATASE-RELATED"/>
    <property type="match status" value="1"/>
</dbReference>
<dbReference type="OrthoDB" id="9802281at2"/>
<dbReference type="NCBIfam" id="NF008865">
    <property type="entry name" value="PRK11898.1"/>
    <property type="match status" value="1"/>
</dbReference>
<evidence type="ECO:0000256" key="5">
    <source>
        <dbReference type="ARBA" id="ARBA00023141"/>
    </source>
</evidence>
<sequence>MRYGFLGPETTFTHQALLQALEVMPREFTDTVEQVPFAAVATATTDLLAGEIDALIAPIENSVEGGVSGTLDVLAATDSITIVAEQIVQVTFVLAARAETALDDLRVVSSHPHAQAQVQGWLRENVPGANVATASSTAAAARDLASMSSEEAHGRAAVCSPLAAAHFGLTVLAEQIEDNSGAQTRFVLVTREGRIPARTGADKTTLVVQLPHNRSGALLETLEMFSSNGVNLSRIESRPIGDFLGRYSFSIDAEGHIEDRRVAASLRALHRICPVVHFLGSYPRIDGQAPEPREEFADATYDQAHAWIEKLTAMVTPASEVEGAGTGSPAAVDARPEPDA</sequence>
<organism evidence="14 15">
    <name type="scientific">Brachybacterium alimentarium</name>
    <dbReference type="NCBI Taxonomy" id="47845"/>
    <lineage>
        <taxon>Bacteria</taxon>
        <taxon>Bacillati</taxon>
        <taxon>Actinomycetota</taxon>
        <taxon>Actinomycetes</taxon>
        <taxon>Micrococcales</taxon>
        <taxon>Dermabacteraceae</taxon>
        <taxon>Brachybacterium</taxon>
    </lineage>
</organism>
<dbReference type="Gene3D" id="3.30.70.260">
    <property type="match status" value="1"/>
</dbReference>
<evidence type="ECO:0000259" key="13">
    <source>
        <dbReference type="PROSITE" id="PS51671"/>
    </source>
</evidence>
<evidence type="ECO:0000259" key="12">
    <source>
        <dbReference type="PROSITE" id="PS51171"/>
    </source>
</evidence>
<dbReference type="Pfam" id="PF01842">
    <property type="entry name" value="ACT"/>
    <property type="match status" value="1"/>
</dbReference>
<dbReference type="RefSeq" id="WP_096196665.1">
    <property type="nucleotide sequence ID" value="NZ_JBQQGT010000001.1"/>
</dbReference>
<keyword evidence="4 10" id="KW-0028">Amino-acid biosynthesis</keyword>
<comment type="catalytic activity">
    <reaction evidence="8 10">
        <text>prephenate + H(+) = 3-phenylpyruvate + CO2 + H2O</text>
        <dbReference type="Rhea" id="RHEA:21648"/>
        <dbReference type="ChEBI" id="CHEBI:15377"/>
        <dbReference type="ChEBI" id="CHEBI:15378"/>
        <dbReference type="ChEBI" id="CHEBI:16526"/>
        <dbReference type="ChEBI" id="CHEBI:18005"/>
        <dbReference type="ChEBI" id="CHEBI:29934"/>
        <dbReference type="EC" id="4.2.1.51"/>
    </reaction>
</comment>
<dbReference type="InterPro" id="IPR018528">
    <property type="entry name" value="Preph_deHydtase_CS"/>
</dbReference>
<protein>
    <recommendedName>
        <fullName evidence="3 10">Prephenate dehydratase</fullName>
        <shortName evidence="10">PDT</shortName>
        <ecNumber evidence="2 10">4.2.1.51</ecNumber>
    </recommendedName>
</protein>
<dbReference type="InterPro" id="IPR002912">
    <property type="entry name" value="ACT_dom"/>
</dbReference>
<dbReference type="EMBL" id="NRGR01000008">
    <property type="protein sequence ID" value="PCC39987.1"/>
    <property type="molecule type" value="Genomic_DNA"/>
</dbReference>
<dbReference type="InterPro" id="IPR045865">
    <property type="entry name" value="ACT-like_dom_sf"/>
</dbReference>
<dbReference type="GO" id="GO:0009094">
    <property type="term" value="P:L-phenylalanine biosynthetic process"/>
    <property type="evidence" value="ECO:0007669"/>
    <property type="project" value="UniProtKB-UniPathway"/>
</dbReference>
<comment type="caution">
    <text evidence="14">The sequence shown here is derived from an EMBL/GenBank/DDBJ whole genome shotgun (WGS) entry which is preliminary data.</text>
</comment>
<reference evidence="14 15" key="1">
    <citation type="journal article" date="2017" name="Elife">
        <title>Extensive horizontal gene transfer in cheese-associated bacteria.</title>
        <authorList>
            <person name="Bonham K.S."/>
            <person name="Wolfe B.E."/>
            <person name="Dutton R.J."/>
        </authorList>
    </citation>
    <scope>NUCLEOTIDE SEQUENCE [LARGE SCALE GENOMIC DNA]</scope>
    <source>
        <strain evidence="14 15">341_9</strain>
    </source>
</reference>
<feature type="domain" description="ACT" evidence="13">
    <location>
        <begin position="206"/>
        <end position="283"/>
    </location>
</feature>
<evidence type="ECO:0000313" key="15">
    <source>
        <dbReference type="Proteomes" id="UP000218598"/>
    </source>
</evidence>
<evidence type="ECO:0000256" key="6">
    <source>
        <dbReference type="ARBA" id="ARBA00023222"/>
    </source>
</evidence>
<evidence type="ECO:0000256" key="10">
    <source>
        <dbReference type="RuleBase" id="RU361254"/>
    </source>
</evidence>
<dbReference type="PIRSF" id="PIRSF001500">
    <property type="entry name" value="Chor_mut_pdt_Ppr"/>
    <property type="match status" value="1"/>
</dbReference>
<dbReference type="GO" id="GO:0005737">
    <property type="term" value="C:cytoplasm"/>
    <property type="evidence" value="ECO:0007669"/>
    <property type="project" value="TreeGrafter"/>
</dbReference>
<dbReference type="InterPro" id="IPR008242">
    <property type="entry name" value="Chor_mutase/pphenate_deHydtase"/>
</dbReference>
<evidence type="ECO:0000256" key="3">
    <source>
        <dbReference type="ARBA" id="ARBA00021872"/>
    </source>
</evidence>
<dbReference type="PANTHER" id="PTHR21022">
    <property type="entry name" value="PREPHENATE DEHYDRATASE P PROTEIN"/>
    <property type="match status" value="1"/>
</dbReference>
<feature type="region of interest" description="Disordered" evidence="11">
    <location>
        <begin position="318"/>
        <end position="340"/>
    </location>
</feature>
<dbReference type="UniPathway" id="UPA00121">
    <property type="reaction ID" value="UER00345"/>
</dbReference>
<dbReference type="PROSITE" id="PS00858">
    <property type="entry name" value="PREPHENATE_DEHYDR_2"/>
    <property type="match status" value="1"/>
</dbReference>
<gene>
    <name evidence="10" type="primary">pheA</name>
    <name evidence="14" type="ORF">CIK66_04830</name>
</gene>
<dbReference type="Pfam" id="PF00800">
    <property type="entry name" value="PDT"/>
    <property type="match status" value="1"/>
</dbReference>
<dbReference type="PROSITE" id="PS00857">
    <property type="entry name" value="PREPHENATE_DEHYDR_1"/>
    <property type="match status" value="1"/>
</dbReference>
<feature type="site" description="Essential for prephenate dehydratase activity" evidence="9">
    <location>
        <position position="184"/>
    </location>
</feature>
<evidence type="ECO:0000256" key="7">
    <source>
        <dbReference type="ARBA" id="ARBA00023239"/>
    </source>
</evidence>
<keyword evidence="5 10" id="KW-0057">Aromatic amino acid biosynthesis</keyword>
<evidence type="ECO:0000256" key="9">
    <source>
        <dbReference type="PIRSR" id="PIRSR001500-2"/>
    </source>
</evidence>
<dbReference type="PROSITE" id="PS51671">
    <property type="entry name" value="ACT"/>
    <property type="match status" value="1"/>
</dbReference>
<dbReference type="Proteomes" id="UP000218598">
    <property type="component" value="Unassembled WGS sequence"/>
</dbReference>
<dbReference type="CDD" id="cd04905">
    <property type="entry name" value="ACT_CM-PDT"/>
    <property type="match status" value="1"/>
</dbReference>
<keyword evidence="7 10" id="KW-0456">Lyase</keyword>
<dbReference type="AlphaFoldDB" id="A0A2A3YL12"/>
<dbReference type="FunFam" id="3.30.70.260:FF:000012">
    <property type="entry name" value="Prephenate dehydratase"/>
    <property type="match status" value="1"/>
</dbReference>
<accession>A0A2A3YL12</accession>
<dbReference type="Gene3D" id="3.40.190.10">
    <property type="entry name" value="Periplasmic binding protein-like II"/>
    <property type="match status" value="2"/>
</dbReference>
<evidence type="ECO:0000256" key="8">
    <source>
        <dbReference type="ARBA" id="ARBA00047848"/>
    </source>
</evidence>
<keyword evidence="6 10" id="KW-0584">Phenylalanine biosynthesis</keyword>
<dbReference type="SUPFAM" id="SSF53850">
    <property type="entry name" value="Periplasmic binding protein-like II"/>
    <property type="match status" value="1"/>
</dbReference>
<keyword evidence="15" id="KW-1185">Reference proteome</keyword>
<proteinExistence type="predicted"/>
<name>A0A2A3YL12_9MICO</name>
<feature type="domain" description="Prephenate dehydratase" evidence="12">
    <location>
        <begin position="2"/>
        <end position="191"/>
    </location>
</feature>
<evidence type="ECO:0000256" key="1">
    <source>
        <dbReference type="ARBA" id="ARBA00004741"/>
    </source>
</evidence>
<dbReference type="SUPFAM" id="SSF55021">
    <property type="entry name" value="ACT-like"/>
    <property type="match status" value="1"/>
</dbReference>
<comment type="pathway">
    <text evidence="1 10">Amino-acid biosynthesis; L-phenylalanine biosynthesis; phenylpyruvate from prephenate: step 1/1.</text>
</comment>
<dbReference type="GO" id="GO:0004664">
    <property type="term" value="F:prephenate dehydratase activity"/>
    <property type="evidence" value="ECO:0007669"/>
    <property type="project" value="UniProtKB-UniRule"/>
</dbReference>
<evidence type="ECO:0000256" key="2">
    <source>
        <dbReference type="ARBA" id="ARBA00013147"/>
    </source>
</evidence>
<evidence type="ECO:0000256" key="11">
    <source>
        <dbReference type="SAM" id="MobiDB-lite"/>
    </source>
</evidence>
<dbReference type="EC" id="4.2.1.51" evidence="2 10"/>
<dbReference type="InterPro" id="IPR001086">
    <property type="entry name" value="Preph_deHydtase"/>
</dbReference>